<dbReference type="AlphaFoldDB" id="A0AAU9JM54"/>
<dbReference type="Proteomes" id="UP001162131">
    <property type="component" value="Unassembled WGS sequence"/>
</dbReference>
<organism evidence="1 2">
    <name type="scientific">Blepharisma stoltei</name>
    <dbReference type="NCBI Taxonomy" id="1481888"/>
    <lineage>
        <taxon>Eukaryota</taxon>
        <taxon>Sar</taxon>
        <taxon>Alveolata</taxon>
        <taxon>Ciliophora</taxon>
        <taxon>Postciliodesmatophora</taxon>
        <taxon>Heterotrichea</taxon>
        <taxon>Heterotrichida</taxon>
        <taxon>Blepharismidae</taxon>
        <taxon>Blepharisma</taxon>
    </lineage>
</organism>
<gene>
    <name evidence="1" type="ORF">BSTOLATCC_MIC47802</name>
</gene>
<name>A0AAU9JM54_9CILI</name>
<evidence type="ECO:0008006" key="3">
    <source>
        <dbReference type="Google" id="ProtNLM"/>
    </source>
</evidence>
<accession>A0AAU9JM54</accession>
<evidence type="ECO:0000313" key="2">
    <source>
        <dbReference type="Proteomes" id="UP001162131"/>
    </source>
</evidence>
<evidence type="ECO:0000313" key="1">
    <source>
        <dbReference type="EMBL" id="CAG9328966.1"/>
    </source>
</evidence>
<sequence>MPTKDAEVETEEKVPIVIFRSKSDFKFKENENINCQVPISVHISSVNLENNTFSTGTQIRNSAVFLEGKRLRSFQWSANSSPIKSSAFHTKRSSRLMSAKSESSPQITGSVVNLNDRIIGDQPIKRTVEAFQFPVHIGNDLRKRDGEFKKSVNRNAIRNRQLGYLRKSLTRVGTAEARKRLVIKLYNNPANV</sequence>
<comment type="caution">
    <text evidence="1">The sequence shown here is derived from an EMBL/GenBank/DDBJ whole genome shotgun (WGS) entry which is preliminary data.</text>
</comment>
<proteinExistence type="predicted"/>
<protein>
    <recommendedName>
        <fullName evidence="3">Ribosomal protein S1</fullName>
    </recommendedName>
</protein>
<reference evidence="1" key="1">
    <citation type="submission" date="2021-09" db="EMBL/GenBank/DDBJ databases">
        <authorList>
            <consortium name="AG Swart"/>
            <person name="Singh M."/>
            <person name="Singh A."/>
            <person name="Seah K."/>
            <person name="Emmerich C."/>
        </authorList>
    </citation>
    <scope>NUCLEOTIDE SEQUENCE</scope>
    <source>
        <strain evidence="1">ATCC30299</strain>
    </source>
</reference>
<dbReference type="EMBL" id="CAJZBQ010000047">
    <property type="protein sequence ID" value="CAG9328966.1"/>
    <property type="molecule type" value="Genomic_DNA"/>
</dbReference>
<keyword evidence="2" id="KW-1185">Reference proteome</keyword>